<evidence type="ECO:0000313" key="3">
    <source>
        <dbReference type="Proteomes" id="UP000492821"/>
    </source>
</evidence>
<evidence type="ECO:0000256" key="2">
    <source>
        <dbReference type="SAM" id="SignalP"/>
    </source>
</evidence>
<evidence type="ECO:0000313" key="4">
    <source>
        <dbReference type="WBParaSite" id="Pan_g13000.t1"/>
    </source>
</evidence>
<accession>A0A7E4UUG6</accession>
<feature type="transmembrane region" description="Helical" evidence="1">
    <location>
        <begin position="55"/>
        <end position="80"/>
    </location>
</feature>
<name>A0A7E4UUG6_PANRE</name>
<keyword evidence="1" id="KW-0472">Membrane</keyword>
<reference evidence="4" key="2">
    <citation type="submission" date="2020-10" db="UniProtKB">
        <authorList>
            <consortium name="WormBaseParasite"/>
        </authorList>
    </citation>
    <scope>IDENTIFICATION</scope>
</reference>
<dbReference type="Proteomes" id="UP000492821">
    <property type="component" value="Unassembled WGS sequence"/>
</dbReference>
<feature type="chain" id="PRO_5029021702" evidence="2">
    <location>
        <begin position="22"/>
        <end position="89"/>
    </location>
</feature>
<protein>
    <submittedName>
        <fullName evidence="4">Membrane associated protein</fullName>
    </submittedName>
</protein>
<keyword evidence="1" id="KW-0812">Transmembrane</keyword>
<keyword evidence="3" id="KW-1185">Reference proteome</keyword>
<reference evidence="3" key="1">
    <citation type="journal article" date="2013" name="Genetics">
        <title>The draft genome and transcriptome of Panagrellus redivivus are shaped by the harsh demands of a free-living lifestyle.</title>
        <authorList>
            <person name="Srinivasan J."/>
            <person name="Dillman A.R."/>
            <person name="Macchietto M.G."/>
            <person name="Heikkinen L."/>
            <person name="Lakso M."/>
            <person name="Fracchia K.M."/>
            <person name="Antoshechkin I."/>
            <person name="Mortazavi A."/>
            <person name="Wong G."/>
            <person name="Sternberg P.W."/>
        </authorList>
    </citation>
    <scope>NUCLEOTIDE SEQUENCE [LARGE SCALE GENOMIC DNA]</scope>
    <source>
        <strain evidence="3">MT8872</strain>
    </source>
</reference>
<evidence type="ECO:0000256" key="1">
    <source>
        <dbReference type="SAM" id="Phobius"/>
    </source>
</evidence>
<dbReference type="AlphaFoldDB" id="A0A7E4UUG6"/>
<feature type="signal peptide" evidence="2">
    <location>
        <begin position="1"/>
        <end position="21"/>
    </location>
</feature>
<organism evidence="3 4">
    <name type="scientific">Panagrellus redivivus</name>
    <name type="common">Microworm</name>
    <dbReference type="NCBI Taxonomy" id="6233"/>
    <lineage>
        <taxon>Eukaryota</taxon>
        <taxon>Metazoa</taxon>
        <taxon>Ecdysozoa</taxon>
        <taxon>Nematoda</taxon>
        <taxon>Chromadorea</taxon>
        <taxon>Rhabditida</taxon>
        <taxon>Tylenchina</taxon>
        <taxon>Panagrolaimomorpha</taxon>
        <taxon>Panagrolaimoidea</taxon>
        <taxon>Panagrolaimidae</taxon>
        <taxon>Panagrellus</taxon>
    </lineage>
</organism>
<keyword evidence="2" id="KW-0732">Signal</keyword>
<keyword evidence="1" id="KW-1133">Transmembrane helix</keyword>
<proteinExistence type="predicted"/>
<dbReference type="WBParaSite" id="Pan_g13000.t1">
    <property type="protein sequence ID" value="Pan_g13000.t1"/>
    <property type="gene ID" value="Pan_g13000"/>
</dbReference>
<sequence>MATNPMKLLVFLAAWLPSAFGGMFYSHSTNCDRQTCPSSNLFAYHYCSGNGCVMMLQGWCFMVIFSLVMMVFCCIVSAIIKCFCSCRRN</sequence>